<evidence type="ECO:0000256" key="4">
    <source>
        <dbReference type="PROSITE-ProRule" id="PRU00108"/>
    </source>
</evidence>
<dbReference type="EMBL" id="JAMKFB020000003">
    <property type="protein sequence ID" value="KAL0197456.1"/>
    <property type="molecule type" value="Genomic_DNA"/>
</dbReference>
<dbReference type="AlphaFoldDB" id="A0ABD0RG62"/>
<proteinExistence type="predicted"/>
<feature type="domain" description="Homeobox" evidence="6">
    <location>
        <begin position="1"/>
        <end position="15"/>
    </location>
</feature>
<dbReference type="PROSITE" id="PS50071">
    <property type="entry name" value="HOMEOBOX_2"/>
    <property type="match status" value="1"/>
</dbReference>
<evidence type="ECO:0000313" key="8">
    <source>
        <dbReference type="Proteomes" id="UP001529510"/>
    </source>
</evidence>
<dbReference type="InterPro" id="IPR001356">
    <property type="entry name" value="HD"/>
</dbReference>
<sequence>VKIWFQNKRSKYKKIMKHGSGGPEGEHLQAASASGTPCSPGMPPLWDVSMSSKGAPIHSGGYMNSFGHWYPGHHQDPMARTQMILQCIHIPSTDSTHSISDHTSPY</sequence>
<dbReference type="GO" id="GO:0003677">
    <property type="term" value="F:DNA binding"/>
    <property type="evidence" value="ECO:0007669"/>
    <property type="project" value="UniProtKB-UniRule"/>
</dbReference>
<keyword evidence="2 4" id="KW-0371">Homeobox</keyword>
<feature type="non-terminal residue" evidence="7">
    <location>
        <position position="1"/>
    </location>
</feature>
<evidence type="ECO:0000259" key="6">
    <source>
        <dbReference type="PROSITE" id="PS50071"/>
    </source>
</evidence>
<evidence type="ECO:0000256" key="1">
    <source>
        <dbReference type="ARBA" id="ARBA00023125"/>
    </source>
</evidence>
<feature type="region of interest" description="Disordered" evidence="5">
    <location>
        <begin position="15"/>
        <end position="36"/>
    </location>
</feature>
<gene>
    <name evidence="7" type="ORF">M9458_005996</name>
</gene>
<evidence type="ECO:0000256" key="2">
    <source>
        <dbReference type="ARBA" id="ARBA00023155"/>
    </source>
</evidence>
<keyword evidence="8" id="KW-1185">Reference proteome</keyword>
<dbReference type="GO" id="GO:0005634">
    <property type="term" value="C:nucleus"/>
    <property type="evidence" value="ECO:0007669"/>
    <property type="project" value="UniProtKB-SubCell"/>
</dbReference>
<dbReference type="SUPFAM" id="SSF46689">
    <property type="entry name" value="Homeodomain-like"/>
    <property type="match status" value="1"/>
</dbReference>
<accession>A0ABD0RG62</accession>
<dbReference type="CDD" id="cd00086">
    <property type="entry name" value="homeodomain"/>
    <property type="match status" value="1"/>
</dbReference>
<keyword evidence="3 4" id="KW-0539">Nucleus</keyword>
<comment type="caution">
    <text evidence="7">The sequence shown here is derived from an EMBL/GenBank/DDBJ whole genome shotgun (WGS) entry which is preliminary data.</text>
</comment>
<keyword evidence="1 4" id="KW-0238">DNA-binding</keyword>
<dbReference type="PANTHER" id="PTHR24327:SF86">
    <property type="entry name" value="DISTAL-LESS HOMEOBOX 4"/>
    <property type="match status" value="1"/>
</dbReference>
<dbReference type="PANTHER" id="PTHR24327">
    <property type="entry name" value="HOMEOBOX PROTEIN"/>
    <property type="match status" value="1"/>
</dbReference>
<evidence type="ECO:0000256" key="5">
    <source>
        <dbReference type="SAM" id="MobiDB-lite"/>
    </source>
</evidence>
<comment type="subcellular location">
    <subcellularLocation>
        <location evidence="4">Nucleus</location>
    </subcellularLocation>
</comment>
<feature type="DNA-binding region" description="Homeobox" evidence="4">
    <location>
        <begin position="3"/>
        <end position="16"/>
    </location>
</feature>
<dbReference type="InterPro" id="IPR050460">
    <property type="entry name" value="Distal-less_Homeobox_TF"/>
</dbReference>
<protein>
    <recommendedName>
        <fullName evidence="6">Homeobox domain-containing protein</fullName>
    </recommendedName>
</protein>
<dbReference type="InterPro" id="IPR009057">
    <property type="entry name" value="Homeodomain-like_sf"/>
</dbReference>
<evidence type="ECO:0000313" key="7">
    <source>
        <dbReference type="EMBL" id="KAL0197456.1"/>
    </source>
</evidence>
<organism evidence="7 8">
    <name type="scientific">Cirrhinus mrigala</name>
    <name type="common">Mrigala</name>
    <dbReference type="NCBI Taxonomy" id="683832"/>
    <lineage>
        <taxon>Eukaryota</taxon>
        <taxon>Metazoa</taxon>
        <taxon>Chordata</taxon>
        <taxon>Craniata</taxon>
        <taxon>Vertebrata</taxon>
        <taxon>Euteleostomi</taxon>
        <taxon>Actinopterygii</taxon>
        <taxon>Neopterygii</taxon>
        <taxon>Teleostei</taxon>
        <taxon>Ostariophysi</taxon>
        <taxon>Cypriniformes</taxon>
        <taxon>Cyprinidae</taxon>
        <taxon>Labeoninae</taxon>
        <taxon>Labeonini</taxon>
        <taxon>Cirrhinus</taxon>
    </lineage>
</organism>
<reference evidence="7 8" key="1">
    <citation type="submission" date="2024-05" db="EMBL/GenBank/DDBJ databases">
        <title>Genome sequencing and assembly of Indian major carp, Cirrhinus mrigala (Hamilton, 1822).</title>
        <authorList>
            <person name="Mohindra V."/>
            <person name="Chowdhury L.M."/>
            <person name="Lal K."/>
            <person name="Jena J.K."/>
        </authorList>
    </citation>
    <scope>NUCLEOTIDE SEQUENCE [LARGE SCALE GENOMIC DNA]</scope>
    <source>
        <strain evidence="7">CM1030</strain>
        <tissue evidence="7">Blood</tissue>
    </source>
</reference>
<evidence type="ECO:0000256" key="3">
    <source>
        <dbReference type="ARBA" id="ARBA00023242"/>
    </source>
</evidence>
<dbReference type="Proteomes" id="UP001529510">
    <property type="component" value="Unassembled WGS sequence"/>
</dbReference>
<name>A0ABD0RG62_CIRMR</name>